<keyword evidence="1" id="KW-1133">Transmembrane helix</keyword>
<keyword evidence="1" id="KW-0472">Membrane</keyword>
<feature type="transmembrane region" description="Helical" evidence="1">
    <location>
        <begin position="55"/>
        <end position="76"/>
    </location>
</feature>
<dbReference type="RefSeq" id="WP_277731770.1">
    <property type="nucleotide sequence ID" value="NZ_CP120733.1"/>
</dbReference>
<feature type="transmembrane region" description="Helical" evidence="1">
    <location>
        <begin position="109"/>
        <end position="132"/>
    </location>
</feature>
<dbReference type="EMBL" id="CP120733">
    <property type="protein sequence ID" value="WFD09817.1"/>
    <property type="molecule type" value="Genomic_DNA"/>
</dbReference>
<evidence type="ECO:0000256" key="1">
    <source>
        <dbReference type="SAM" id="Phobius"/>
    </source>
</evidence>
<keyword evidence="3" id="KW-1185">Reference proteome</keyword>
<protein>
    <submittedName>
        <fullName evidence="2">Uncharacterized protein</fullName>
    </submittedName>
</protein>
<dbReference type="Proteomes" id="UP001222800">
    <property type="component" value="Chromosome"/>
</dbReference>
<organism evidence="2 3">
    <name type="scientific">Tepidibacter hydrothermalis</name>
    <dbReference type="NCBI Taxonomy" id="3036126"/>
    <lineage>
        <taxon>Bacteria</taxon>
        <taxon>Bacillati</taxon>
        <taxon>Bacillota</taxon>
        <taxon>Clostridia</taxon>
        <taxon>Peptostreptococcales</taxon>
        <taxon>Peptostreptococcaceae</taxon>
        <taxon>Tepidibacter</taxon>
    </lineage>
</organism>
<gene>
    <name evidence="2" type="ORF">P4S50_15670</name>
</gene>
<feature type="transmembrane region" description="Helical" evidence="1">
    <location>
        <begin position="20"/>
        <end position="43"/>
    </location>
</feature>
<proteinExistence type="predicted"/>
<reference evidence="2 3" key="1">
    <citation type="submission" date="2023-03" db="EMBL/GenBank/DDBJ databases">
        <title>Complete genome sequence of Tepidibacter sp. SWIR-1, isolated from a deep-sea hydrothermal vent.</title>
        <authorList>
            <person name="Li X."/>
        </authorList>
    </citation>
    <scope>NUCLEOTIDE SEQUENCE [LARGE SCALE GENOMIC DNA]</scope>
    <source>
        <strain evidence="2 3">SWIR-1</strain>
    </source>
</reference>
<keyword evidence="1" id="KW-0812">Transmembrane</keyword>
<sequence length="268" mass="30806">MYEINCTDGIVSDMMRSMSLLAGASIIVSICNALFWIFTVIYVYKDSKNKGLDTLLWTLTTAFVPYHLGFLTYLIVNHNKSFDNEEKYNLQSKDMFKSIKVDKKVITKLLIILTLIIVLLFGGALLTVKLIYKGFNNYERDAIGMTASSSKTYSNKITNYERSDNAEVIKTENTFKSSYSDFNSSEEAEIRYPKDGNLKINYKSKVKKGSLKIGLYKYNGEPVKTFYTNEEWSISVPIKKNTIYRLIATGENTKGYYEVDWEFEPEED</sequence>
<evidence type="ECO:0000313" key="3">
    <source>
        <dbReference type="Proteomes" id="UP001222800"/>
    </source>
</evidence>
<name>A0ABY8EA70_9FIRM</name>
<accession>A0ABY8EA70</accession>
<evidence type="ECO:0000313" key="2">
    <source>
        <dbReference type="EMBL" id="WFD09817.1"/>
    </source>
</evidence>